<dbReference type="Proteomes" id="UP000439591">
    <property type="component" value="Unassembled WGS sequence"/>
</dbReference>
<dbReference type="InterPro" id="IPR036866">
    <property type="entry name" value="RibonucZ/Hydroxyglut_hydro"/>
</dbReference>
<evidence type="ECO:0000259" key="6">
    <source>
        <dbReference type="SMART" id="SM00849"/>
    </source>
</evidence>
<dbReference type="Pfam" id="PF00753">
    <property type="entry name" value="Lactamase_B"/>
    <property type="match status" value="1"/>
</dbReference>
<evidence type="ECO:0000256" key="3">
    <source>
        <dbReference type="ARBA" id="ARBA00022801"/>
    </source>
</evidence>
<dbReference type="RefSeq" id="WP_159268294.1">
    <property type="nucleotide sequence ID" value="NZ_CACSIK010000001.1"/>
</dbReference>
<evidence type="ECO:0000313" key="10">
    <source>
        <dbReference type="Proteomes" id="UP000439591"/>
    </source>
</evidence>
<keyword evidence="2" id="KW-0479">Metal-binding</keyword>
<dbReference type="Gene3D" id="3.60.15.10">
    <property type="entry name" value="Ribonuclease Z/Hydroxyacylglutathione hydrolase-like"/>
    <property type="match status" value="1"/>
</dbReference>
<dbReference type="InterPro" id="IPR001279">
    <property type="entry name" value="Metallo-B-lactamas"/>
</dbReference>
<evidence type="ECO:0000256" key="1">
    <source>
        <dbReference type="ARBA" id="ARBA00007749"/>
    </source>
</evidence>
<evidence type="ECO:0000256" key="2">
    <source>
        <dbReference type="ARBA" id="ARBA00022723"/>
    </source>
</evidence>
<keyword evidence="9" id="KW-1185">Reference proteome</keyword>
<evidence type="ECO:0000313" key="8">
    <source>
        <dbReference type="EMBL" id="CAA0095297.1"/>
    </source>
</evidence>
<feature type="domain" description="Metallo-beta-lactamase" evidence="6">
    <location>
        <begin position="63"/>
        <end position="283"/>
    </location>
</feature>
<dbReference type="GO" id="GO:0016787">
    <property type="term" value="F:hydrolase activity"/>
    <property type="evidence" value="ECO:0007669"/>
    <property type="project" value="UniProtKB-KW"/>
</dbReference>
<dbReference type="EMBL" id="CACSIM010000002">
    <property type="protein sequence ID" value="CAA0095297.1"/>
    <property type="molecule type" value="Genomic_DNA"/>
</dbReference>
<evidence type="ECO:0000256" key="5">
    <source>
        <dbReference type="SAM" id="SignalP"/>
    </source>
</evidence>
<dbReference type="OrthoDB" id="7253658at2"/>
<dbReference type="GO" id="GO:0046872">
    <property type="term" value="F:metal ion binding"/>
    <property type="evidence" value="ECO:0007669"/>
    <property type="project" value="UniProtKB-KW"/>
</dbReference>
<comment type="similarity">
    <text evidence="1">Belongs to the metallo-beta-lactamase superfamily.</text>
</comment>
<evidence type="ECO:0000256" key="4">
    <source>
        <dbReference type="ARBA" id="ARBA00022833"/>
    </source>
</evidence>
<keyword evidence="5" id="KW-0732">Signal</keyword>
<organism evidence="7 9">
    <name type="scientific">Zhongshania aliphaticivorans</name>
    <dbReference type="NCBI Taxonomy" id="1470434"/>
    <lineage>
        <taxon>Bacteria</taxon>
        <taxon>Pseudomonadati</taxon>
        <taxon>Pseudomonadota</taxon>
        <taxon>Gammaproteobacteria</taxon>
        <taxon>Cellvibrionales</taxon>
        <taxon>Spongiibacteraceae</taxon>
        <taxon>Zhongshania</taxon>
    </lineage>
</organism>
<dbReference type="AlphaFoldDB" id="A0A5S9NGX5"/>
<feature type="signal peptide" evidence="5">
    <location>
        <begin position="1"/>
        <end position="18"/>
    </location>
</feature>
<protein>
    <submittedName>
        <fullName evidence="7">Putative metallo-hydrolase</fullName>
        <ecNumber evidence="7">3.-.-.-</ecNumber>
    </submittedName>
</protein>
<evidence type="ECO:0000313" key="7">
    <source>
        <dbReference type="EMBL" id="CAA0088860.1"/>
    </source>
</evidence>
<sequence length="299" mass="32906">MLHALLLCITLVSASAYAVTSEPTTAEPIATGLRFSILKTAEADVLEGMTYAGGSFFKKTTLNHIAVIIEHPQGSLLFDTGLGRQIDTQYRSDMPFWAKPFLTYNNVNPAIDQLQKEGVTPPERIILSHSHWDHASGVVDFPNAEIWLPQAEQQFIANSTAPAVLHSQLSPDTIQWHPIEFDSEAYENFDSSLDLFGDKSAVLVPLPGHSPGSVGLFLTTRTGGRYFFIGDLIWNANALATQAPKFWAARMIVDHDAQRAAESLAQVVGSQSQLPRLVIVPAHDQSVHDSLEYFPNWVN</sequence>
<dbReference type="CDD" id="cd07730">
    <property type="entry name" value="metallo-hydrolase-like_MBL-fold"/>
    <property type="match status" value="1"/>
</dbReference>
<accession>A0A5S9NGX5</accession>
<gene>
    <name evidence="7" type="ORF">IHBHHGIJ_01644</name>
    <name evidence="8" type="ORF">KFEGEMFD_01246</name>
</gene>
<reference evidence="9 10" key="1">
    <citation type="submission" date="2019-11" db="EMBL/GenBank/DDBJ databases">
        <authorList>
            <person name="Holert J."/>
        </authorList>
    </citation>
    <scope>NUCLEOTIDE SEQUENCE [LARGE SCALE GENOMIC DNA]</scope>
    <source>
        <strain evidence="8">BC3_2A</strain>
        <strain evidence="7">SB11_1A</strain>
    </source>
</reference>
<dbReference type="SUPFAM" id="SSF56281">
    <property type="entry name" value="Metallo-hydrolase/oxidoreductase"/>
    <property type="match status" value="1"/>
</dbReference>
<dbReference type="SMART" id="SM00849">
    <property type="entry name" value="Lactamase_B"/>
    <property type="match status" value="1"/>
</dbReference>
<dbReference type="EC" id="3.-.-.-" evidence="7"/>
<evidence type="ECO:0000313" key="9">
    <source>
        <dbReference type="Proteomes" id="UP000435877"/>
    </source>
</evidence>
<proteinExistence type="inferred from homology"/>
<dbReference type="PANTHER" id="PTHR42978">
    <property type="entry name" value="QUORUM-QUENCHING LACTONASE YTNP-RELATED-RELATED"/>
    <property type="match status" value="1"/>
</dbReference>
<keyword evidence="3 7" id="KW-0378">Hydrolase</keyword>
<feature type="chain" id="PRO_5036150424" evidence="5">
    <location>
        <begin position="19"/>
        <end position="299"/>
    </location>
</feature>
<dbReference type="PANTHER" id="PTHR42978:SF3">
    <property type="entry name" value="BLR3078 PROTEIN"/>
    <property type="match status" value="1"/>
</dbReference>
<dbReference type="InterPro" id="IPR051013">
    <property type="entry name" value="MBL_superfamily_lactonases"/>
</dbReference>
<dbReference type="Proteomes" id="UP000435877">
    <property type="component" value="Unassembled WGS sequence"/>
</dbReference>
<keyword evidence="4" id="KW-0862">Zinc</keyword>
<name>A0A5S9NGX5_9GAMM</name>
<dbReference type="EMBL" id="CACSIK010000001">
    <property type="protein sequence ID" value="CAA0088860.1"/>
    <property type="molecule type" value="Genomic_DNA"/>
</dbReference>